<dbReference type="GO" id="GO:0004888">
    <property type="term" value="F:transmembrane signaling receptor activity"/>
    <property type="evidence" value="ECO:0007669"/>
    <property type="project" value="InterPro"/>
</dbReference>
<dbReference type="CDD" id="cd06225">
    <property type="entry name" value="HAMP"/>
    <property type="match status" value="1"/>
</dbReference>
<feature type="transmembrane region" description="Helical" evidence="7">
    <location>
        <begin position="190"/>
        <end position="210"/>
    </location>
</feature>
<dbReference type="InterPro" id="IPR004090">
    <property type="entry name" value="Chemotax_Me-accpt_rcpt"/>
</dbReference>
<keyword evidence="7" id="KW-0812">Transmembrane</keyword>
<evidence type="ECO:0000256" key="7">
    <source>
        <dbReference type="SAM" id="Phobius"/>
    </source>
</evidence>
<evidence type="ECO:0000256" key="2">
    <source>
        <dbReference type="ARBA" id="ARBA00022475"/>
    </source>
</evidence>
<dbReference type="Proteomes" id="UP000029409">
    <property type="component" value="Chromosome"/>
</dbReference>
<evidence type="ECO:0000313" key="11">
    <source>
        <dbReference type="Proteomes" id="UP000029409"/>
    </source>
</evidence>
<dbReference type="SMART" id="SM00283">
    <property type="entry name" value="MA"/>
    <property type="match status" value="1"/>
</dbReference>
<dbReference type="PRINTS" id="PR00260">
    <property type="entry name" value="CHEMTRNSDUCR"/>
</dbReference>
<dbReference type="PROSITE" id="PS50885">
    <property type="entry name" value="HAMP"/>
    <property type="match status" value="1"/>
</dbReference>
<dbReference type="InterPro" id="IPR004089">
    <property type="entry name" value="MCPsignal_dom"/>
</dbReference>
<feature type="transmembrane region" description="Helical" evidence="7">
    <location>
        <begin position="12"/>
        <end position="32"/>
    </location>
</feature>
<evidence type="ECO:0000259" key="8">
    <source>
        <dbReference type="PROSITE" id="PS50111"/>
    </source>
</evidence>
<evidence type="ECO:0000259" key="9">
    <source>
        <dbReference type="PROSITE" id="PS50885"/>
    </source>
</evidence>
<proteinExistence type="inferred from homology"/>
<protein>
    <recommendedName>
        <fullName evidence="12">Chemotaxis protein</fullName>
    </recommendedName>
</protein>
<evidence type="ECO:0000256" key="1">
    <source>
        <dbReference type="ARBA" id="ARBA00004236"/>
    </source>
</evidence>
<reference evidence="10 11" key="1">
    <citation type="submission" date="2014-08" db="EMBL/GenBank/DDBJ databases">
        <title>Comparative genomics of the Paenibacillus odorifer group.</title>
        <authorList>
            <person name="den Bakker H.C."/>
            <person name="Tsai Y.-C."/>
            <person name="Martin N."/>
            <person name="Korlach J."/>
            <person name="Wiedmann M."/>
        </authorList>
    </citation>
    <scope>NUCLEOTIDE SEQUENCE [LARGE SCALE GENOMIC DNA]</scope>
    <source>
        <strain evidence="10 11">DSM 1735</strain>
    </source>
</reference>
<evidence type="ECO:0000256" key="3">
    <source>
        <dbReference type="ARBA" id="ARBA00023136"/>
    </source>
</evidence>
<feature type="domain" description="Methyl-accepting transducer" evidence="8">
    <location>
        <begin position="282"/>
        <end position="553"/>
    </location>
</feature>
<name>A0A089IR62_PAEDU</name>
<dbReference type="eggNOG" id="COG0840">
    <property type="taxonomic scope" value="Bacteria"/>
</dbReference>
<evidence type="ECO:0000256" key="4">
    <source>
        <dbReference type="ARBA" id="ARBA00023224"/>
    </source>
</evidence>
<evidence type="ECO:0000256" key="6">
    <source>
        <dbReference type="PROSITE-ProRule" id="PRU00284"/>
    </source>
</evidence>
<evidence type="ECO:0000313" key="10">
    <source>
        <dbReference type="EMBL" id="AIQ11519.1"/>
    </source>
</evidence>
<accession>A0A089IR62</accession>
<dbReference type="SUPFAM" id="SSF58104">
    <property type="entry name" value="Methyl-accepting chemotaxis protein (MCP) signaling domain"/>
    <property type="match status" value="1"/>
</dbReference>
<dbReference type="KEGG" id="pdu:PDUR_05845"/>
<dbReference type="EMBL" id="CP009288">
    <property type="protein sequence ID" value="AIQ11519.1"/>
    <property type="molecule type" value="Genomic_DNA"/>
</dbReference>
<organism evidence="10 11">
    <name type="scientific">Paenibacillus durus</name>
    <name type="common">Paenibacillus azotofixans</name>
    <dbReference type="NCBI Taxonomy" id="44251"/>
    <lineage>
        <taxon>Bacteria</taxon>
        <taxon>Bacillati</taxon>
        <taxon>Bacillota</taxon>
        <taxon>Bacilli</taxon>
        <taxon>Bacillales</taxon>
        <taxon>Paenibacillaceae</taxon>
        <taxon>Paenibacillus</taxon>
    </lineage>
</organism>
<keyword evidence="7" id="KW-1133">Transmembrane helix</keyword>
<dbReference type="GO" id="GO:0007165">
    <property type="term" value="P:signal transduction"/>
    <property type="evidence" value="ECO:0007669"/>
    <property type="project" value="UniProtKB-KW"/>
</dbReference>
<dbReference type="OrthoDB" id="358716at2"/>
<evidence type="ECO:0008006" key="12">
    <source>
        <dbReference type="Google" id="ProtNLM"/>
    </source>
</evidence>
<dbReference type="RefSeq" id="WP_042205430.1">
    <property type="nucleotide sequence ID" value="NZ_CP009288.1"/>
</dbReference>
<comment type="subcellular location">
    <subcellularLocation>
        <location evidence="1">Cell membrane</location>
    </subcellularLocation>
</comment>
<dbReference type="InterPro" id="IPR003660">
    <property type="entry name" value="HAMP_dom"/>
</dbReference>
<comment type="similarity">
    <text evidence="5">Belongs to the methyl-accepting chemotaxis (MCP) protein family.</text>
</comment>
<dbReference type="Gene3D" id="6.10.340.10">
    <property type="match status" value="1"/>
</dbReference>
<keyword evidence="11" id="KW-1185">Reference proteome</keyword>
<dbReference type="Pfam" id="PF00015">
    <property type="entry name" value="MCPsignal"/>
    <property type="match status" value="1"/>
</dbReference>
<dbReference type="PROSITE" id="PS50111">
    <property type="entry name" value="CHEMOTAXIS_TRANSDUC_2"/>
    <property type="match status" value="1"/>
</dbReference>
<evidence type="ECO:0000256" key="5">
    <source>
        <dbReference type="ARBA" id="ARBA00029447"/>
    </source>
</evidence>
<feature type="domain" description="HAMP" evidence="9">
    <location>
        <begin position="211"/>
        <end position="263"/>
    </location>
</feature>
<dbReference type="PANTHER" id="PTHR32089">
    <property type="entry name" value="METHYL-ACCEPTING CHEMOTAXIS PROTEIN MCPB"/>
    <property type="match status" value="1"/>
</dbReference>
<dbReference type="SMART" id="SM00304">
    <property type="entry name" value="HAMP"/>
    <property type="match status" value="1"/>
</dbReference>
<dbReference type="AlphaFoldDB" id="A0A089IR62"/>
<dbReference type="Pfam" id="PF12729">
    <property type="entry name" value="4HB_MCP_1"/>
    <property type="match status" value="1"/>
</dbReference>
<dbReference type="PANTHER" id="PTHR32089:SF112">
    <property type="entry name" value="LYSOZYME-LIKE PROTEIN-RELATED"/>
    <property type="match status" value="1"/>
</dbReference>
<dbReference type="Gene3D" id="1.10.287.950">
    <property type="entry name" value="Methyl-accepting chemotaxis protein"/>
    <property type="match status" value="1"/>
</dbReference>
<dbReference type="GO" id="GO:0006935">
    <property type="term" value="P:chemotaxis"/>
    <property type="evidence" value="ECO:0007669"/>
    <property type="project" value="InterPro"/>
</dbReference>
<keyword evidence="3 7" id="KW-0472">Membrane</keyword>
<gene>
    <name evidence="10" type="ORF">PDUR_05845</name>
</gene>
<keyword evidence="4 6" id="KW-0807">Transducer</keyword>
<dbReference type="GO" id="GO:0005886">
    <property type="term" value="C:plasma membrane"/>
    <property type="evidence" value="ECO:0007669"/>
    <property type="project" value="UniProtKB-SubCell"/>
</dbReference>
<keyword evidence="2" id="KW-1003">Cell membrane</keyword>
<dbReference type="STRING" id="44251.PDUR_05845"/>
<dbReference type="Pfam" id="PF00672">
    <property type="entry name" value="HAMP"/>
    <property type="match status" value="1"/>
</dbReference>
<sequence length="568" mass="61065">MRNLRLKYKMGIIMLIVLFALISIGVIGIVTGQQLADRSKVMYEKNLLPVMWTAQIRINNGLIESDLLELMMTEDGARNASLVKDIELKKASNDALSKKLLNVTFSSAEALNRLKEYESLLSEYRTQREKIVTLAKANHNAEAYVLFSGNFSTLRSKMINLLGNTGSLLQRDAEKQYAEATATARNTRNLNIVLIIVFTLLTQAGAYFIVRMITKPLAELGKTMEQAEQGDLTVTAAYSSKDEIGHISDSFNGMVASLRRMMQSVSESAETLSASSEQMTASAEQTSLASNLIASTASELATGFETQVYSIAETNASIQAMSQDISSVESGSEQMSVLMAKAADSADHGAEQVNRIAEQMTQINTNVTETQQIIASLAKLSGEISDIITTINGIAGQTNLLSLNASIEAARAGEVGRGFAVVAGEIRKLSEETAKSSDHITGIITQIQQQTGEAVESMAQGARLATEGVAGSGEISEAFSQIVVSIQDAIRQTESINKVVGHVSEECGDLVAVMEMVNEISQKGGAGVEDVSASTQEQMSAMEEMSSSARYLSSLAEELQKNLAGFKL</sequence>
<dbReference type="InterPro" id="IPR024478">
    <property type="entry name" value="HlyB_4HB_MCP"/>
</dbReference>